<gene>
    <name evidence="4" type="ORF">FHX73_115446</name>
</gene>
<sequence length="200" mass="22270">MNGARETPPTRKWRRDPEWTRAALVEALLELVGEGAPEPTRKQIADRAGVSERTAFVHFTDREAMYEAAARRQAERWQALAEPVKPAWATRRKVAALLAQRARMYELMSPIRRVGLALEPDSPALRQVMAEGDRWFRDDLALIFAPELAESPGAAEPGGLLDALDAACSWATWEHLRARRGLTPDDAVRALGRTLLALLA</sequence>
<dbReference type="InterPro" id="IPR009057">
    <property type="entry name" value="Homeodomain-like_sf"/>
</dbReference>
<dbReference type="RefSeq" id="WP_145907896.1">
    <property type="nucleotide sequence ID" value="NZ_BAAAMZ010000007.1"/>
</dbReference>
<evidence type="ECO:0000256" key="1">
    <source>
        <dbReference type="ARBA" id="ARBA00023125"/>
    </source>
</evidence>
<dbReference type="PROSITE" id="PS50977">
    <property type="entry name" value="HTH_TETR_2"/>
    <property type="match status" value="1"/>
</dbReference>
<reference evidence="4 5" key="1">
    <citation type="submission" date="2019-06" db="EMBL/GenBank/DDBJ databases">
        <title>Sequencing the genomes of 1000 actinobacteria strains.</title>
        <authorList>
            <person name="Klenk H.-P."/>
        </authorList>
    </citation>
    <scope>NUCLEOTIDE SEQUENCE [LARGE SCALE GENOMIC DNA]</scope>
    <source>
        <strain evidence="4 5">DSM 44826</strain>
    </source>
</reference>
<protein>
    <submittedName>
        <fullName evidence="4">TetR family transcriptional regulator</fullName>
    </submittedName>
</protein>
<proteinExistence type="predicted"/>
<keyword evidence="5" id="KW-1185">Reference proteome</keyword>
<dbReference type="SUPFAM" id="SSF46689">
    <property type="entry name" value="Homeodomain-like"/>
    <property type="match status" value="1"/>
</dbReference>
<dbReference type="OrthoDB" id="8688418at2"/>
<evidence type="ECO:0000313" key="5">
    <source>
        <dbReference type="Proteomes" id="UP000317940"/>
    </source>
</evidence>
<dbReference type="Pfam" id="PF00440">
    <property type="entry name" value="TetR_N"/>
    <property type="match status" value="1"/>
</dbReference>
<dbReference type="Gene3D" id="1.10.357.10">
    <property type="entry name" value="Tetracycline Repressor, domain 2"/>
    <property type="match status" value="1"/>
</dbReference>
<keyword evidence="1 2" id="KW-0238">DNA-binding</keyword>
<evidence type="ECO:0000259" key="3">
    <source>
        <dbReference type="PROSITE" id="PS50977"/>
    </source>
</evidence>
<accession>A0A561UQA7</accession>
<comment type="caution">
    <text evidence="4">The sequence shown here is derived from an EMBL/GenBank/DDBJ whole genome shotgun (WGS) entry which is preliminary data.</text>
</comment>
<dbReference type="EMBL" id="VIWT01000001">
    <property type="protein sequence ID" value="TWG01545.1"/>
    <property type="molecule type" value="Genomic_DNA"/>
</dbReference>
<name>A0A561UQA7_9ACTN</name>
<evidence type="ECO:0000256" key="2">
    <source>
        <dbReference type="PROSITE-ProRule" id="PRU00335"/>
    </source>
</evidence>
<feature type="DNA-binding region" description="H-T-H motif" evidence="2">
    <location>
        <begin position="40"/>
        <end position="59"/>
    </location>
</feature>
<organism evidence="4 5">
    <name type="scientific">Kitasatospora viridis</name>
    <dbReference type="NCBI Taxonomy" id="281105"/>
    <lineage>
        <taxon>Bacteria</taxon>
        <taxon>Bacillati</taxon>
        <taxon>Actinomycetota</taxon>
        <taxon>Actinomycetes</taxon>
        <taxon>Kitasatosporales</taxon>
        <taxon>Streptomycetaceae</taxon>
        <taxon>Kitasatospora</taxon>
    </lineage>
</organism>
<dbReference type="Proteomes" id="UP000317940">
    <property type="component" value="Unassembled WGS sequence"/>
</dbReference>
<dbReference type="InterPro" id="IPR001647">
    <property type="entry name" value="HTH_TetR"/>
</dbReference>
<dbReference type="AlphaFoldDB" id="A0A561UQA7"/>
<feature type="domain" description="HTH tetR-type" evidence="3">
    <location>
        <begin position="18"/>
        <end position="77"/>
    </location>
</feature>
<evidence type="ECO:0000313" key="4">
    <source>
        <dbReference type="EMBL" id="TWG01545.1"/>
    </source>
</evidence>
<dbReference type="GO" id="GO:0003677">
    <property type="term" value="F:DNA binding"/>
    <property type="evidence" value="ECO:0007669"/>
    <property type="project" value="UniProtKB-UniRule"/>
</dbReference>